<dbReference type="Gene3D" id="1.20.1280.50">
    <property type="match status" value="1"/>
</dbReference>
<reference evidence="4" key="1">
    <citation type="journal article" date="2005" name="Nature">
        <title>The map-based sequence of the rice genome.</title>
        <authorList>
            <consortium name="International rice genome sequencing project (IRGSP)"/>
            <person name="Matsumoto T."/>
            <person name="Wu J."/>
            <person name="Kanamori H."/>
            <person name="Katayose Y."/>
            <person name="Fujisawa M."/>
            <person name="Namiki N."/>
            <person name="Mizuno H."/>
            <person name="Yamamoto K."/>
            <person name="Antonio B.A."/>
            <person name="Baba T."/>
            <person name="Sakata K."/>
            <person name="Nagamura Y."/>
            <person name="Aoki H."/>
            <person name="Arikawa K."/>
            <person name="Arita K."/>
            <person name="Bito T."/>
            <person name="Chiden Y."/>
            <person name="Fujitsuka N."/>
            <person name="Fukunaka R."/>
            <person name="Hamada M."/>
            <person name="Harada C."/>
            <person name="Hayashi A."/>
            <person name="Hijishita S."/>
            <person name="Honda M."/>
            <person name="Hosokawa S."/>
            <person name="Ichikawa Y."/>
            <person name="Idonuma A."/>
            <person name="Iijima M."/>
            <person name="Ikeda M."/>
            <person name="Ikeno M."/>
            <person name="Ito K."/>
            <person name="Ito S."/>
            <person name="Ito T."/>
            <person name="Ito Y."/>
            <person name="Ito Y."/>
            <person name="Iwabuchi A."/>
            <person name="Kamiya K."/>
            <person name="Karasawa W."/>
            <person name="Kurita K."/>
            <person name="Katagiri S."/>
            <person name="Kikuta A."/>
            <person name="Kobayashi H."/>
            <person name="Kobayashi N."/>
            <person name="Machita K."/>
            <person name="Maehara T."/>
            <person name="Masukawa M."/>
            <person name="Mizubayashi T."/>
            <person name="Mukai Y."/>
            <person name="Nagasaki H."/>
            <person name="Nagata Y."/>
            <person name="Naito S."/>
            <person name="Nakashima M."/>
            <person name="Nakama Y."/>
            <person name="Nakamichi Y."/>
            <person name="Nakamura M."/>
            <person name="Meguro A."/>
            <person name="Negishi M."/>
            <person name="Ohta I."/>
            <person name="Ohta T."/>
            <person name="Okamoto M."/>
            <person name="Ono N."/>
            <person name="Saji S."/>
            <person name="Sakaguchi M."/>
            <person name="Sakai K."/>
            <person name="Shibata M."/>
            <person name="Shimokawa T."/>
            <person name="Song J."/>
            <person name="Takazaki Y."/>
            <person name="Terasawa K."/>
            <person name="Tsugane M."/>
            <person name="Tsuji K."/>
            <person name="Ueda S."/>
            <person name="Waki K."/>
            <person name="Yamagata H."/>
            <person name="Yamamoto M."/>
            <person name="Yamamoto S."/>
            <person name="Yamane H."/>
            <person name="Yoshiki S."/>
            <person name="Yoshihara R."/>
            <person name="Yukawa K."/>
            <person name="Zhong H."/>
            <person name="Yano M."/>
            <person name="Yuan Q."/>
            <person name="Ouyang S."/>
            <person name="Liu J."/>
            <person name="Jones K.M."/>
            <person name="Gansberger K."/>
            <person name="Moffat K."/>
            <person name="Hill J."/>
            <person name="Bera J."/>
            <person name="Fadrosh D."/>
            <person name="Jin S."/>
            <person name="Johri S."/>
            <person name="Kim M."/>
            <person name="Overton L."/>
            <person name="Reardon M."/>
            <person name="Tsitrin T."/>
            <person name="Vuong H."/>
            <person name="Weaver B."/>
            <person name="Ciecko A."/>
            <person name="Tallon L."/>
            <person name="Jackson J."/>
            <person name="Pai G."/>
            <person name="Aken S.V."/>
            <person name="Utterback T."/>
            <person name="Reidmuller S."/>
            <person name="Feldblyum T."/>
            <person name="Hsiao J."/>
            <person name="Zismann V."/>
            <person name="Iobst S."/>
            <person name="de Vazeille A.R."/>
            <person name="Buell C.R."/>
            <person name="Ying K."/>
            <person name="Li Y."/>
            <person name="Lu T."/>
            <person name="Huang Y."/>
            <person name="Zhao Q."/>
            <person name="Feng Q."/>
            <person name="Zhang L."/>
            <person name="Zhu J."/>
            <person name="Weng Q."/>
            <person name="Mu J."/>
            <person name="Lu Y."/>
            <person name="Fan D."/>
            <person name="Liu Y."/>
            <person name="Guan J."/>
            <person name="Zhang Y."/>
            <person name="Yu S."/>
            <person name="Liu X."/>
            <person name="Zhang Y."/>
            <person name="Hong G."/>
            <person name="Han B."/>
            <person name="Choisne N."/>
            <person name="Demange N."/>
            <person name="Orjeda G."/>
            <person name="Samain S."/>
            <person name="Cattolico L."/>
            <person name="Pelletier E."/>
            <person name="Couloux A."/>
            <person name="Segurens B."/>
            <person name="Wincker P."/>
            <person name="D'Hont A."/>
            <person name="Scarpelli C."/>
            <person name="Weissenbach J."/>
            <person name="Salanoubat M."/>
            <person name="Quetier F."/>
            <person name="Yu Y."/>
            <person name="Kim H.R."/>
            <person name="Rambo T."/>
            <person name="Currie J."/>
            <person name="Collura K."/>
            <person name="Luo M."/>
            <person name="Yang T."/>
            <person name="Ammiraju J.S.S."/>
            <person name="Engler F."/>
            <person name="Soderlund C."/>
            <person name="Wing R.A."/>
            <person name="Palmer L.E."/>
            <person name="de la Bastide M."/>
            <person name="Spiegel L."/>
            <person name="Nascimento L."/>
            <person name="Zutavern T."/>
            <person name="O'Shaughnessy A."/>
            <person name="Dike S."/>
            <person name="Dedhia N."/>
            <person name="Preston R."/>
            <person name="Balija V."/>
            <person name="McCombie W.R."/>
            <person name="Chow T."/>
            <person name="Chen H."/>
            <person name="Chung M."/>
            <person name="Chen C."/>
            <person name="Shaw J."/>
            <person name="Wu H."/>
            <person name="Hsiao K."/>
            <person name="Chao Y."/>
            <person name="Chu M."/>
            <person name="Cheng C."/>
            <person name="Hour A."/>
            <person name="Lee P."/>
            <person name="Lin S."/>
            <person name="Lin Y."/>
            <person name="Liou J."/>
            <person name="Liu S."/>
            <person name="Hsing Y."/>
            <person name="Raghuvanshi S."/>
            <person name="Mohanty A."/>
            <person name="Bharti A.K."/>
            <person name="Gaur A."/>
            <person name="Gupta V."/>
            <person name="Kumar D."/>
            <person name="Ravi V."/>
            <person name="Vij S."/>
            <person name="Kapur A."/>
            <person name="Khurana P."/>
            <person name="Khurana P."/>
            <person name="Khurana J.P."/>
            <person name="Tyagi A.K."/>
            <person name="Gaikwad K."/>
            <person name="Singh A."/>
            <person name="Dalal V."/>
            <person name="Srivastava S."/>
            <person name="Dixit A."/>
            <person name="Pal A.K."/>
            <person name="Ghazi I.A."/>
            <person name="Yadav M."/>
            <person name="Pandit A."/>
            <person name="Bhargava A."/>
            <person name="Sureshbabu K."/>
            <person name="Batra K."/>
            <person name="Sharma T.R."/>
            <person name="Mohapatra T."/>
            <person name="Singh N.K."/>
            <person name="Messing J."/>
            <person name="Nelson A.B."/>
            <person name="Fuks G."/>
            <person name="Kavchok S."/>
            <person name="Keizer G."/>
            <person name="Linton E."/>
            <person name="Llaca V."/>
            <person name="Song R."/>
            <person name="Tanyolac B."/>
            <person name="Young S."/>
            <person name="Ho-Il K."/>
            <person name="Hahn J.H."/>
            <person name="Sangsakoo G."/>
            <person name="Vanavichit A."/>
            <person name="de Mattos Luiz.A.T."/>
            <person name="Zimmer P.D."/>
            <person name="Malone G."/>
            <person name="Dellagostin O."/>
            <person name="de Oliveira A.C."/>
            <person name="Bevan M."/>
            <person name="Bancroft I."/>
            <person name="Minx P."/>
            <person name="Cordum H."/>
            <person name="Wilson R."/>
            <person name="Cheng Z."/>
            <person name="Jin W."/>
            <person name="Jiang J."/>
            <person name="Leong S.A."/>
            <person name="Iwama H."/>
            <person name="Gojobori T."/>
            <person name="Itoh T."/>
            <person name="Niimura Y."/>
            <person name="Fujii Y."/>
            <person name="Habara T."/>
            <person name="Sakai H."/>
            <person name="Sato Y."/>
            <person name="Wilson G."/>
            <person name="Kumar K."/>
            <person name="McCouch S."/>
            <person name="Juretic N."/>
            <person name="Hoen D."/>
            <person name="Wright S."/>
            <person name="Bruskiewich R."/>
            <person name="Bureau T."/>
            <person name="Miyao A."/>
            <person name="Hirochika H."/>
            <person name="Nishikawa T."/>
            <person name="Kadowaki K."/>
            <person name="Sugiura M."/>
            <person name="Burr B."/>
            <person name="Sasaki T."/>
        </authorList>
    </citation>
    <scope>NUCLEOTIDE SEQUENCE [LARGE SCALE GENOMIC DNA]</scope>
    <source>
        <strain evidence="4">cv. Nipponbare</strain>
    </source>
</reference>
<reference evidence="4" key="2">
    <citation type="journal article" date="2008" name="Nucleic Acids Res.">
        <title>The rice annotation project database (RAP-DB): 2008 update.</title>
        <authorList>
            <consortium name="The rice annotation project (RAP)"/>
        </authorList>
    </citation>
    <scope>GENOME REANNOTATION</scope>
    <source>
        <strain evidence="4">cv. Nipponbare</strain>
    </source>
</reference>
<dbReference type="Pfam" id="PF03478">
    <property type="entry name" value="Beta-prop_KIB1-4"/>
    <property type="match status" value="1"/>
</dbReference>
<dbReference type="AlphaFoldDB" id="Q5Z6X7"/>
<evidence type="ECO:0000259" key="2">
    <source>
        <dbReference type="Pfam" id="PF12937"/>
    </source>
</evidence>
<feature type="domain" description="F-box" evidence="2">
    <location>
        <begin position="64"/>
        <end position="99"/>
    </location>
</feature>
<evidence type="ECO:0000313" key="4">
    <source>
        <dbReference type="Proteomes" id="UP000000763"/>
    </source>
</evidence>
<protein>
    <recommendedName>
        <fullName evidence="5">F-box domain-containing protein</fullName>
    </recommendedName>
</protein>
<dbReference type="InterPro" id="IPR036047">
    <property type="entry name" value="F-box-like_dom_sf"/>
</dbReference>
<name>Q5Z6X7_ORYSJ</name>
<proteinExistence type="predicted"/>
<organism evidence="3 4">
    <name type="scientific">Oryza sativa subsp. japonica</name>
    <name type="common">Rice</name>
    <dbReference type="NCBI Taxonomy" id="39947"/>
    <lineage>
        <taxon>Eukaryota</taxon>
        <taxon>Viridiplantae</taxon>
        <taxon>Streptophyta</taxon>
        <taxon>Embryophyta</taxon>
        <taxon>Tracheophyta</taxon>
        <taxon>Spermatophyta</taxon>
        <taxon>Magnoliopsida</taxon>
        <taxon>Liliopsida</taxon>
        <taxon>Poales</taxon>
        <taxon>Poaceae</taxon>
        <taxon>BOP clade</taxon>
        <taxon>Oryzoideae</taxon>
        <taxon>Oryzeae</taxon>
        <taxon>Oryzinae</taxon>
        <taxon>Oryza</taxon>
        <taxon>Oryza sativa</taxon>
    </lineage>
</organism>
<dbReference type="Proteomes" id="UP000000763">
    <property type="component" value="Chromosome 6"/>
</dbReference>
<dbReference type="InterPro" id="IPR001810">
    <property type="entry name" value="F-box_dom"/>
</dbReference>
<evidence type="ECO:0008006" key="5">
    <source>
        <dbReference type="Google" id="ProtNLM"/>
    </source>
</evidence>
<dbReference type="SUPFAM" id="SSF81383">
    <property type="entry name" value="F-box domain"/>
    <property type="match status" value="1"/>
</dbReference>
<feature type="domain" description="KIB1-4 beta-propeller" evidence="1">
    <location>
        <begin position="129"/>
        <end position="389"/>
    </location>
</feature>
<gene>
    <name evidence="3" type="primary">B1068H08.16</name>
</gene>
<sequence length="421" mass="47911">MALWQLHPFSCSDRRRNRFNFRWSSDQRGDEPESDAVLARVGVEKNKYSEQVLMETAAGAGPGWPELPMDMLLEILRLLECPDVMRCAAVCTAWRAAYRDLRRRGIAASRQTPCLIYRSAAAGLNAIGMYSLSDQRPYTIPIPDPISEQHWFGSSNGWLITADCRSDIILLNPITGRRIALPPATTMQHVTLVLNEEGFLTNPSSDDDCIAMLIHQPYDQLSFAKVGGNSWNWLAVDYTFVDCIYHDGWFYAVTSMGVIHAFNLHGPSVVHKTIFPRIQDNNMHQEYIVQAPWGGLLRIYRTVDILEKEQRHNQVVRTLGFRVYRVSLDEQKLVRMTGIGEHALFVGHNASVCLSVKDHPTLMPNHVYFTDDDFETVFSFKSSRRDVGVCNIENNTVTKVVYPELWIYSLPPIWFTPSLIG</sequence>
<dbReference type="PANTHER" id="PTHR44586">
    <property type="entry name" value="F-BOX DOMAIN CONTAINING PROTEIN, EXPRESSED"/>
    <property type="match status" value="1"/>
</dbReference>
<accession>Q5Z6X7</accession>
<evidence type="ECO:0000259" key="1">
    <source>
        <dbReference type="Pfam" id="PF03478"/>
    </source>
</evidence>
<dbReference type="EMBL" id="AP004810">
    <property type="protein sequence ID" value="BAD54292.1"/>
    <property type="molecule type" value="Genomic_DNA"/>
</dbReference>
<dbReference type="PANTHER" id="PTHR44586:SF6">
    <property type="entry name" value="OS11G0579600 PROTEIN"/>
    <property type="match status" value="1"/>
</dbReference>
<dbReference type="CDD" id="cd09917">
    <property type="entry name" value="F-box_SF"/>
    <property type="match status" value="1"/>
</dbReference>
<evidence type="ECO:0000313" key="3">
    <source>
        <dbReference type="EMBL" id="BAD54292.1"/>
    </source>
</evidence>
<dbReference type="InterPro" id="IPR005174">
    <property type="entry name" value="KIB1-4_b-propeller"/>
</dbReference>
<dbReference type="Pfam" id="PF12937">
    <property type="entry name" value="F-box-like"/>
    <property type="match status" value="1"/>
</dbReference>